<dbReference type="EMBL" id="FOHT01000004">
    <property type="protein sequence ID" value="SES99554.1"/>
    <property type="molecule type" value="Genomic_DNA"/>
</dbReference>
<dbReference type="InterPro" id="IPR021272">
    <property type="entry name" value="DUF2851"/>
</dbReference>
<protein>
    <recommendedName>
        <fullName evidence="3">DUF2851 domain-containing protein</fullName>
    </recommendedName>
</protein>
<dbReference type="Proteomes" id="UP000181981">
    <property type="component" value="Unassembled WGS sequence"/>
</dbReference>
<accession>A0A1I0AYE1</accession>
<evidence type="ECO:0008006" key="3">
    <source>
        <dbReference type="Google" id="ProtNLM"/>
    </source>
</evidence>
<gene>
    <name evidence="1" type="ORF">SAMN05444285_104134</name>
</gene>
<evidence type="ECO:0000313" key="1">
    <source>
        <dbReference type="EMBL" id="SES99554.1"/>
    </source>
</evidence>
<dbReference type="Pfam" id="PF11013">
    <property type="entry name" value="DUF2851"/>
    <property type="match status" value="1"/>
</dbReference>
<evidence type="ECO:0000313" key="2">
    <source>
        <dbReference type="Proteomes" id="UP000181981"/>
    </source>
</evidence>
<dbReference type="AlphaFoldDB" id="A0A1I0AYE1"/>
<name>A0A1I0AYE1_9BACT</name>
<sequence length="430" mass="49695">MAISQNMPEEFLQYIWQNRLFTTNQLQTVEGDRLEIIDQGRKNTNSGPDFFNAKIKLNETTWAGNIEIHKAASDWHKHDHTNNKAYDNVILHVVETADTSIARSNGEIVPTLILSYPEQLKHNYQNLINAQTWIACENQFHKIDPILLQLGFNRLMIDRLETKTQAIVELLEQNNNNWEETFFQLLARMFGFKVNAVPFELLAKSLSIKTLLKHKNSLFQLEALLFGNSGLLNQQLLGDEYYLRLRDEYSFLYKKYNLKGIEGHLWKFMRLRPPNFPTIRISQLAALIYQSEGLFSKIMDIESTEKLKQLFKVKASEYWDTHYNFNKASKNTQAKELGDTAAHILIINVIVPFLFVYGEKQNKPHLKNRALGFLENLPAESNSVISKWAKLGVQARSAFDSQALLQLKNYYCESKKCLNCQLGVKLVSSI</sequence>
<dbReference type="RefSeq" id="WP_081804835.1">
    <property type="nucleotide sequence ID" value="NZ_FOHT01000004.1"/>
</dbReference>
<proteinExistence type="predicted"/>
<organism evidence="1 2">
    <name type="scientific">Draconibacterium orientale</name>
    <dbReference type="NCBI Taxonomy" id="1168034"/>
    <lineage>
        <taxon>Bacteria</taxon>
        <taxon>Pseudomonadati</taxon>
        <taxon>Bacteroidota</taxon>
        <taxon>Bacteroidia</taxon>
        <taxon>Marinilabiliales</taxon>
        <taxon>Prolixibacteraceae</taxon>
        <taxon>Draconibacterium</taxon>
    </lineage>
</organism>
<dbReference type="OrthoDB" id="1005072at2"/>
<reference evidence="1 2" key="1">
    <citation type="submission" date="2016-10" db="EMBL/GenBank/DDBJ databases">
        <authorList>
            <person name="de Groot N.N."/>
        </authorList>
    </citation>
    <scope>NUCLEOTIDE SEQUENCE [LARGE SCALE GENOMIC DNA]</scope>
    <source>
        <strain evidence="1 2">DSM 25947</strain>
    </source>
</reference>